<dbReference type="FunFam" id="2.130.10.10:FF:000320">
    <property type="entry name" value="echinoderm microtubule-associated protein-like 6"/>
    <property type="match status" value="1"/>
</dbReference>
<dbReference type="STRING" id="283909.R7TFR5"/>
<evidence type="ECO:0000256" key="2">
    <source>
        <dbReference type="ARBA" id="ARBA00022737"/>
    </source>
</evidence>
<dbReference type="AlphaFoldDB" id="R7TFR5"/>
<dbReference type="HOGENOM" id="CLU_011754_2_0_1"/>
<keyword evidence="8" id="KW-1185">Reference proteome</keyword>
<dbReference type="OrthoDB" id="47802at2759"/>
<dbReference type="SUPFAM" id="SSF69322">
    <property type="entry name" value="Tricorn protease domain 2"/>
    <property type="match status" value="1"/>
</dbReference>
<dbReference type="InterPro" id="IPR055442">
    <property type="entry name" value="Beta-prop_EML-like_2nd"/>
</dbReference>
<dbReference type="FunCoup" id="R7TFR5">
    <property type="interactions" value="21"/>
</dbReference>
<gene>
    <name evidence="6" type="ORF">CAPTEDRAFT_219386</name>
</gene>
<reference evidence="7" key="3">
    <citation type="submission" date="2015-06" db="UniProtKB">
        <authorList>
            <consortium name="EnsemblMetazoa"/>
        </authorList>
    </citation>
    <scope>IDENTIFICATION</scope>
</reference>
<proteinExistence type="predicted"/>
<dbReference type="PROSITE" id="PS50294">
    <property type="entry name" value="WD_REPEATS_REGION"/>
    <property type="match status" value="1"/>
</dbReference>
<evidence type="ECO:0000259" key="5">
    <source>
        <dbReference type="Pfam" id="PF23414"/>
    </source>
</evidence>
<dbReference type="InterPro" id="IPR005108">
    <property type="entry name" value="HELP"/>
</dbReference>
<evidence type="ECO:0000256" key="1">
    <source>
        <dbReference type="ARBA" id="ARBA00022574"/>
    </source>
</evidence>
<name>R7TFR5_CAPTE</name>
<protein>
    <submittedName>
        <fullName evidence="6 7">Uncharacterized protein</fullName>
    </submittedName>
</protein>
<dbReference type="PANTHER" id="PTHR13720">
    <property type="entry name" value="WD-40 REPEAT PROTEIN"/>
    <property type="match status" value="1"/>
</dbReference>
<evidence type="ECO:0000259" key="4">
    <source>
        <dbReference type="Pfam" id="PF23409"/>
    </source>
</evidence>
<dbReference type="GO" id="GO:0072686">
    <property type="term" value="C:mitotic spindle"/>
    <property type="evidence" value="ECO:0007669"/>
    <property type="project" value="TreeGrafter"/>
</dbReference>
<dbReference type="EMBL" id="AMQN01002814">
    <property type="status" value="NOT_ANNOTATED_CDS"/>
    <property type="molecule type" value="Genomic_DNA"/>
</dbReference>
<feature type="repeat" description="WD" evidence="3">
    <location>
        <begin position="353"/>
        <end position="385"/>
    </location>
</feature>
<evidence type="ECO:0000313" key="7">
    <source>
        <dbReference type="EnsemblMetazoa" id="CapteP219386"/>
    </source>
</evidence>
<dbReference type="InterPro" id="IPR055439">
    <property type="entry name" value="Beta-prop_EML_1st"/>
</dbReference>
<dbReference type="PROSITE" id="PS50082">
    <property type="entry name" value="WD_REPEATS_2"/>
    <property type="match status" value="2"/>
</dbReference>
<accession>R7TFR5</accession>
<reference evidence="8" key="1">
    <citation type="submission" date="2012-12" db="EMBL/GenBank/DDBJ databases">
        <authorList>
            <person name="Hellsten U."/>
            <person name="Grimwood J."/>
            <person name="Chapman J.A."/>
            <person name="Shapiro H."/>
            <person name="Aerts A."/>
            <person name="Otillar R.P."/>
            <person name="Terry A.Y."/>
            <person name="Boore J.L."/>
            <person name="Simakov O."/>
            <person name="Marletaz F."/>
            <person name="Cho S.-J."/>
            <person name="Edsinger-Gonzales E."/>
            <person name="Havlak P."/>
            <person name="Kuo D.-H."/>
            <person name="Larsson T."/>
            <person name="Lv J."/>
            <person name="Arendt D."/>
            <person name="Savage R."/>
            <person name="Osoegawa K."/>
            <person name="de Jong P."/>
            <person name="Lindberg D.R."/>
            <person name="Seaver E.C."/>
            <person name="Weisblat D.A."/>
            <person name="Putnam N.H."/>
            <person name="Grigoriev I.V."/>
            <person name="Rokhsar D.S."/>
        </authorList>
    </citation>
    <scope>NUCLEOTIDE SEQUENCE</scope>
    <source>
        <strain evidence="8">I ESC-2004</strain>
    </source>
</reference>
<evidence type="ECO:0000256" key="3">
    <source>
        <dbReference type="PROSITE-ProRule" id="PRU00221"/>
    </source>
</evidence>
<dbReference type="Pfam" id="PF23409">
    <property type="entry name" value="Beta-prop_EML"/>
    <property type="match status" value="1"/>
</dbReference>
<dbReference type="SMART" id="SM00320">
    <property type="entry name" value="WD40"/>
    <property type="match status" value="9"/>
</dbReference>
<keyword evidence="2" id="KW-0677">Repeat</keyword>
<dbReference type="SUPFAM" id="SSF50978">
    <property type="entry name" value="WD40 repeat-like"/>
    <property type="match status" value="2"/>
</dbReference>
<dbReference type="OMA" id="LHPSREM"/>
<evidence type="ECO:0000313" key="8">
    <source>
        <dbReference type="Proteomes" id="UP000014760"/>
    </source>
</evidence>
<dbReference type="InterPro" id="IPR050630">
    <property type="entry name" value="WD_repeat_EMAP"/>
</dbReference>
<feature type="repeat" description="WD" evidence="3">
    <location>
        <begin position="484"/>
        <end position="525"/>
    </location>
</feature>
<sequence>MALDWVYPLDPYGYRGRDARNNLHVLPNSGELVYYVAAVAVVYDRKREKQSHYLGHTEDITCMALHPSKHRPLVATGQAMSKVPGGVSMVRIWDPYTMETQVVLGKNEFTASISSVSFSQESNPHEDGAFLIAIDEDEKHTLTFWDWRNCRVIARTTTTVYMTTSDTVVWGTFHPRDYTTILTYGKQHVYFWRLFWDLDNQSTGRLLRDKKSGNFEVEELPKYVTALAFNPNGDVITGDSNGRITVWTKDEKDAYVINRTLSHSLKHAHMKSVFALCFLDDGTLLSGGGNEIKAWDSENSYKGAKERTLPEGVGFIRTLCPRNRGGADGNLYVGTTNNIILEGSMQEKFNQVLQGHLGESWALACHPRDQTIATAGYDQRVGVWNCSTRSLVWWVDAEKPCLSVSFDPTGRLVVVGTTVGRFIVLNGANGDHVASIQVTNESLDAIKFSPDGQMLAMGSHDHFVYVYEVLDDGRVFRKYKSGSLQGHHNFLTHLDWSTDSRYLQSVSGDYDLLFWDVHEMKEVPAAKMRETEWATHTCILGYNILGAWSNLREGDDVNTVCRSANSDLLAVGDNQGAMKLYKYPCNGDRPDFHLQKKYTGHVSCVRFTSNDSYLITSGGHEAAVMQWSVVDGR</sequence>
<dbReference type="PANTHER" id="PTHR13720:SF55">
    <property type="entry name" value="ECHINODERM MICROTUBULE-ASSOCIATED PROTEIN-LIKE CG42247"/>
    <property type="match status" value="1"/>
</dbReference>
<dbReference type="Pfam" id="PF03451">
    <property type="entry name" value="HELP"/>
    <property type="match status" value="1"/>
</dbReference>
<dbReference type="Proteomes" id="UP000014760">
    <property type="component" value="Unassembled WGS sequence"/>
</dbReference>
<dbReference type="EnsemblMetazoa" id="CapteT219386">
    <property type="protein sequence ID" value="CapteP219386"/>
    <property type="gene ID" value="CapteG219386"/>
</dbReference>
<dbReference type="InterPro" id="IPR036322">
    <property type="entry name" value="WD40_repeat_dom_sf"/>
</dbReference>
<dbReference type="Pfam" id="PF23414">
    <property type="entry name" value="Beta-prop_EML_2"/>
    <property type="match status" value="1"/>
</dbReference>
<dbReference type="GO" id="GO:0008017">
    <property type="term" value="F:microtubule binding"/>
    <property type="evidence" value="ECO:0007669"/>
    <property type="project" value="TreeGrafter"/>
</dbReference>
<dbReference type="GO" id="GO:0000226">
    <property type="term" value="P:microtubule cytoskeleton organization"/>
    <property type="evidence" value="ECO:0007669"/>
    <property type="project" value="TreeGrafter"/>
</dbReference>
<keyword evidence="1 3" id="KW-0853">WD repeat</keyword>
<evidence type="ECO:0000313" key="6">
    <source>
        <dbReference type="EMBL" id="ELT92584.1"/>
    </source>
</evidence>
<dbReference type="EMBL" id="KB310082">
    <property type="protein sequence ID" value="ELT92584.1"/>
    <property type="molecule type" value="Genomic_DNA"/>
</dbReference>
<reference evidence="6 8" key="2">
    <citation type="journal article" date="2013" name="Nature">
        <title>Insights into bilaterian evolution from three spiralian genomes.</title>
        <authorList>
            <person name="Simakov O."/>
            <person name="Marletaz F."/>
            <person name="Cho S.J."/>
            <person name="Edsinger-Gonzales E."/>
            <person name="Havlak P."/>
            <person name="Hellsten U."/>
            <person name="Kuo D.H."/>
            <person name="Larsson T."/>
            <person name="Lv J."/>
            <person name="Arendt D."/>
            <person name="Savage R."/>
            <person name="Osoegawa K."/>
            <person name="de Jong P."/>
            <person name="Grimwood J."/>
            <person name="Chapman J.A."/>
            <person name="Shapiro H."/>
            <person name="Aerts A."/>
            <person name="Otillar R.P."/>
            <person name="Terry A.Y."/>
            <person name="Boore J.L."/>
            <person name="Grigoriev I.V."/>
            <person name="Lindberg D.R."/>
            <person name="Seaver E.C."/>
            <person name="Weisblat D.A."/>
            <person name="Putnam N.H."/>
            <person name="Rokhsar D.S."/>
        </authorList>
    </citation>
    <scope>NUCLEOTIDE SEQUENCE</scope>
    <source>
        <strain evidence="6 8">I ESC-2004</strain>
    </source>
</reference>
<feature type="domain" description="EML-like first beta-propeller" evidence="4">
    <location>
        <begin position="49"/>
        <end position="343"/>
    </location>
</feature>
<dbReference type="Gene3D" id="2.130.10.10">
    <property type="entry name" value="YVTN repeat-like/Quinoprotein amine dehydrogenase"/>
    <property type="match status" value="2"/>
</dbReference>
<organism evidence="6">
    <name type="scientific">Capitella teleta</name>
    <name type="common">Polychaete worm</name>
    <dbReference type="NCBI Taxonomy" id="283909"/>
    <lineage>
        <taxon>Eukaryota</taxon>
        <taxon>Metazoa</taxon>
        <taxon>Spiralia</taxon>
        <taxon>Lophotrochozoa</taxon>
        <taxon>Annelida</taxon>
        <taxon>Polychaeta</taxon>
        <taxon>Sedentaria</taxon>
        <taxon>Scolecida</taxon>
        <taxon>Capitellidae</taxon>
        <taxon>Capitella</taxon>
    </lineage>
</organism>
<dbReference type="InterPro" id="IPR015943">
    <property type="entry name" value="WD40/YVTN_repeat-like_dom_sf"/>
</dbReference>
<dbReference type="InterPro" id="IPR001680">
    <property type="entry name" value="WD40_rpt"/>
</dbReference>
<feature type="domain" description="EML-like second beta-propeller" evidence="5">
    <location>
        <begin position="361"/>
        <end position="629"/>
    </location>
</feature>